<protein>
    <submittedName>
        <fullName evidence="2">Uncharacterized protein</fullName>
    </submittedName>
</protein>
<proteinExistence type="predicted"/>
<keyword evidence="1" id="KW-0812">Transmembrane</keyword>
<dbReference type="AlphaFoldDB" id="A0A2V1JU31"/>
<keyword evidence="1" id="KW-1133">Transmembrane helix</keyword>
<comment type="caution">
    <text evidence="2">The sequence shown here is derived from an EMBL/GenBank/DDBJ whole genome shotgun (WGS) entry which is preliminary data.</text>
</comment>
<gene>
    <name evidence="2" type="ORF">DD235_14660</name>
</gene>
<reference evidence="3" key="1">
    <citation type="submission" date="2018-05" db="EMBL/GenBank/DDBJ databases">
        <authorList>
            <person name="Li Y."/>
        </authorList>
    </citation>
    <scope>NUCLEOTIDE SEQUENCE [LARGE SCALE GENOMIC DNA]</scope>
    <source>
        <strain evidence="3">3d-2-2</strain>
    </source>
</reference>
<dbReference type="EMBL" id="QETA01000007">
    <property type="protein sequence ID" value="PWF21499.1"/>
    <property type="molecule type" value="Genomic_DNA"/>
</dbReference>
<keyword evidence="3" id="KW-1185">Reference proteome</keyword>
<evidence type="ECO:0000313" key="2">
    <source>
        <dbReference type="EMBL" id="PWF21499.1"/>
    </source>
</evidence>
<organism evidence="2 3">
    <name type="scientific">Corticimicrobacter populi</name>
    <dbReference type="NCBI Taxonomy" id="2175229"/>
    <lineage>
        <taxon>Bacteria</taxon>
        <taxon>Pseudomonadati</taxon>
        <taxon>Pseudomonadota</taxon>
        <taxon>Betaproteobacteria</taxon>
        <taxon>Burkholderiales</taxon>
        <taxon>Alcaligenaceae</taxon>
        <taxon>Corticimicrobacter</taxon>
    </lineage>
</organism>
<sequence>MSYKFLLYTCLAMSPLLLIGFFLKISRAREAGRQSDPAAGMRRISKKSWLLKFFDVSGYQAECYFDVRYFFIRDNGALKEIPLTSIRRVYRTSVKVSGRYMWAVVYAEGAQEHTVKFIHNFTVFNKDFLGFLSAVEKANPAAGVEKLTVFSL</sequence>
<accession>A0A2V1JU31</accession>
<dbReference type="Proteomes" id="UP000245212">
    <property type="component" value="Unassembled WGS sequence"/>
</dbReference>
<evidence type="ECO:0000256" key="1">
    <source>
        <dbReference type="SAM" id="Phobius"/>
    </source>
</evidence>
<evidence type="ECO:0000313" key="3">
    <source>
        <dbReference type="Proteomes" id="UP000245212"/>
    </source>
</evidence>
<keyword evidence="1" id="KW-0472">Membrane</keyword>
<name>A0A2V1JU31_9BURK</name>
<dbReference type="RefSeq" id="WP_109062842.1">
    <property type="nucleotide sequence ID" value="NZ_QETA01000007.1"/>
</dbReference>
<feature type="transmembrane region" description="Helical" evidence="1">
    <location>
        <begin position="6"/>
        <end position="25"/>
    </location>
</feature>